<gene>
    <name evidence="2" type="primary">Necator_chrV.g18748</name>
    <name evidence="2" type="ORF">RB195_013957</name>
</gene>
<protein>
    <recommendedName>
        <fullName evidence="4">PiggyBac transposable element-derived protein domain-containing protein</fullName>
    </recommendedName>
</protein>
<name>A0ABR1DXZ9_NECAM</name>
<dbReference type="Proteomes" id="UP001303046">
    <property type="component" value="Unassembled WGS sequence"/>
</dbReference>
<reference evidence="2 3" key="1">
    <citation type="submission" date="2023-08" db="EMBL/GenBank/DDBJ databases">
        <title>A Necator americanus chromosomal reference genome.</title>
        <authorList>
            <person name="Ilik V."/>
            <person name="Petrzelkova K.J."/>
            <person name="Pardy F."/>
            <person name="Fuh T."/>
            <person name="Niatou-Singa F.S."/>
            <person name="Gouil Q."/>
            <person name="Baker L."/>
            <person name="Ritchie M.E."/>
            <person name="Jex A.R."/>
            <person name="Gazzola D."/>
            <person name="Li H."/>
            <person name="Toshio Fujiwara R."/>
            <person name="Zhan B."/>
            <person name="Aroian R.V."/>
            <person name="Pafco B."/>
            <person name="Schwarz E.M."/>
        </authorList>
    </citation>
    <scope>NUCLEOTIDE SEQUENCE [LARGE SCALE GENOMIC DNA]</scope>
    <source>
        <strain evidence="2 3">Aroian</strain>
        <tissue evidence="2">Whole animal</tissue>
    </source>
</reference>
<keyword evidence="3" id="KW-1185">Reference proteome</keyword>
<dbReference type="EMBL" id="JAVFWL010000005">
    <property type="protein sequence ID" value="KAK6755293.1"/>
    <property type="molecule type" value="Genomic_DNA"/>
</dbReference>
<feature type="region of interest" description="Disordered" evidence="1">
    <location>
        <begin position="40"/>
        <end position="65"/>
    </location>
</feature>
<evidence type="ECO:0008006" key="4">
    <source>
        <dbReference type="Google" id="ProtNLM"/>
    </source>
</evidence>
<accession>A0ABR1DXZ9</accession>
<evidence type="ECO:0000256" key="1">
    <source>
        <dbReference type="SAM" id="MobiDB-lite"/>
    </source>
</evidence>
<organism evidence="2 3">
    <name type="scientific">Necator americanus</name>
    <name type="common">Human hookworm</name>
    <dbReference type="NCBI Taxonomy" id="51031"/>
    <lineage>
        <taxon>Eukaryota</taxon>
        <taxon>Metazoa</taxon>
        <taxon>Ecdysozoa</taxon>
        <taxon>Nematoda</taxon>
        <taxon>Chromadorea</taxon>
        <taxon>Rhabditida</taxon>
        <taxon>Rhabditina</taxon>
        <taxon>Rhabditomorpha</taxon>
        <taxon>Strongyloidea</taxon>
        <taxon>Ancylostomatidae</taxon>
        <taxon>Bunostominae</taxon>
        <taxon>Necator</taxon>
    </lineage>
</organism>
<proteinExistence type="predicted"/>
<comment type="caution">
    <text evidence="2">The sequence shown here is derived from an EMBL/GenBank/DDBJ whole genome shotgun (WGS) entry which is preliminary data.</text>
</comment>
<evidence type="ECO:0000313" key="3">
    <source>
        <dbReference type="Proteomes" id="UP001303046"/>
    </source>
</evidence>
<sequence length="128" mass="15007">MNESNDDFAELNRSFDELLTESDEAEPFAYDEAAVQNLILPVESDSSENENNHDESDHDEEETWPEDVVIHDRFTFDMECGPPIDVQRSKFSRQRWLSTVFDSHFCLLNLDLWTFLPAKPHNNRDEQV</sequence>
<evidence type="ECO:0000313" key="2">
    <source>
        <dbReference type="EMBL" id="KAK6755293.1"/>
    </source>
</evidence>